<keyword evidence="4" id="KW-1185">Reference proteome</keyword>
<dbReference type="GO" id="GO:0016226">
    <property type="term" value="P:iron-sulfur cluster assembly"/>
    <property type="evidence" value="ECO:0007669"/>
    <property type="project" value="TreeGrafter"/>
</dbReference>
<feature type="domain" description="CAF17 C-terminal" evidence="2">
    <location>
        <begin position="184"/>
        <end position="250"/>
    </location>
</feature>
<keyword evidence="1" id="KW-0809">Transit peptide</keyword>
<dbReference type="InterPro" id="IPR045179">
    <property type="entry name" value="YgfZ/GcvT"/>
</dbReference>
<name>A0A8B2P4F3_9HYPH</name>
<evidence type="ECO:0000313" key="4">
    <source>
        <dbReference type="Proteomes" id="UP000249590"/>
    </source>
</evidence>
<comment type="caution">
    <text evidence="3">The sequence shown here is derived from an EMBL/GenBank/DDBJ whole genome shotgun (WGS) entry which is preliminary data.</text>
</comment>
<dbReference type="InterPro" id="IPR017703">
    <property type="entry name" value="YgfZ/GCV_T_CS"/>
</dbReference>
<dbReference type="Proteomes" id="UP000249590">
    <property type="component" value="Unassembled WGS sequence"/>
</dbReference>
<evidence type="ECO:0000259" key="2">
    <source>
        <dbReference type="Pfam" id="PF25455"/>
    </source>
</evidence>
<evidence type="ECO:0000256" key="1">
    <source>
        <dbReference type="ARBA" id="ARBA00022946"/>
    </source>
</evidence>
<dbReference type="SUPFAM" id="SSF103025">
    <property type="entry name" value="Folate-binding domain"/>
    <property type="match status" value="1"/>
</dbReference>
<accession>A0A8B2P4F3</accession>
<dbReference type="AlphaFoldDB" id="A0A8B2P4F3"/>
<dbReference type="NCBIfam" id="TIGR03317">
    <property type="entry name" value="ygfZ_signature"/>
    <property type="match status" value="1"/>
</dbReference>
<reference evidence="3 4" key="1">
    <citation type="submission" date="2018-05" db="EMBL/GenBank/DDBJ databases">
        <title>Acuticoccus sediminis sp. nov., isolated from deep-sea sediment of Indian Ocean.</title>
        <authorList>
            <person name="Liu X."/>
            <person name="Lai Q."/>
            <person name="Du Y."/>
            <person name="Sun F."/>
            <person name="Zhang X."/>
            <person name="Wang S."/>
            <person name="Shao Z."/>
        </authorList>
    </citation>
    <scope>NUCLEOTIDE SEQUENCE [LARGE SCALE GENOMIC DNA]</scope>
    <source>
        <strain evidence="3 4">PTG4-2</strain>
    </source>
</reference>
<dbReference type="Gene3D" id="3.30.1360.120">
    <property type="entry name" value="Probable tRNA modification gtpase trme, domain 1"/>
    <property type="match status" value="2"/>
</dbReference>
<dbReference type="PANTHER" id="PTHR22602">
    <property type="entry name" value="TRANSFERASE CAF17, MITOCHONDRIAL-RELATED"/>
    <property type="match status" value="1"/>
</dbReference>
<dbReference type="InterPro" id="IPR027266">
    <property type="entry name" value="TrmE/GcvT-like"/>
</dbReference>
<organism evidence="3 4">
    <name type="scientific">Acuticoccus sediminis</name>
    <dbReference type="NCBI Taxonomy" id="2184697"/>
    <lineage>
        <taxon>Bacteria</taxon>
        <taxon>Pseudomonadati</taxon>
        <taxon>Pseudomonadota</taxon>
        <taxon>Alphaproteobacteria</taxon>
        <taxon>Hyphomicrobiales</taxon>
        <taxon>Amorphaceae</taxon>
        <taxon>Acuticoccus</taxon>
    </lineage>
</organism>
<protein>
    <submittedName>
        <fullName evidence="3">Folate-binding protein YgfZ</fullName>
    </submittedName>
</protein>
<proteinExistence type="predicted"/>
<dbReference type="Pfam" id="PF25455">
    <property type="entry name" value="Beta-barrel_CAF17_C"/>
    <property type="match status" value="1"/>
</dbReference>
<evidence type="ECO:0000313" key="3">
    <source>
        <dbReference type="EMBL" id="RAI04002.1"/>
    </source>
</evidence>
<gene>
    <name evidence="3" type="ORF">DLJ53_05940</name>
</gene>
<dbReference type="EMBL" id="QHHQ01000001">
    <property type="protein sequence ID" value="RAI04002.1"/>
    <property type="molecule type" value="Genomic_DNA"/>
</dbReference>
<dbReference type="InterPro" id="IPR057460">
    <property type="entry name" value="CAF17_C"/>
</dbReference>
<dbReference type="RefSeq" id="WP_111343131.1">
    <property type="nucleotide sequence ID" value="NZ_QHHQ01000001.1"/>
</dbReference>
<dbReference type="OrthoDB" id="9796287at2"/>
<sequence length="264" mass="27426">MAIHLNDRSVVKVSGGDRLTFLDGLVTCATEGLAPGALAYGALLTPQGKVLTDLFVHTRDDHLFLDLPTSALADILRRLNMYKLRAAITFEETDAGVILGEGPDDPRAPGIGGRSIGTGEEAAADAYHAARIEAGVPDAVIDFILGDTFPHDANMDLTGGVDFKKGCFVGQEVVSRMRHRGTARRRTVIVAADAPLPATGAEITAGGRAIGRLGTVVGTGGLAIVRIDRVKDELKAGDVPVRLTVPPGAPFSLASEEANEGAGA</sequence>
<dbReference type="PANTHER" id="PTHR22602:SF0">
    <property type="entry name" value="TRANSFERASE CAF17, MITOCHONDRIAL-RELATED"/>
    <property type="match status" value="1"/>
</dbReference>